<sequence length="258" mass="26947">MGIPTSDVEGAPCTATSGKAVGCLYAGEQSEWLCISGAKKQCAKGHLCVNTKDPATGTIVGEGCDFPPHPDVEHPEVGKKYRAGTKVKVGTTIGNGTVPVTNYCQIPLPTAELAAGSTSCIRGSQMASSYTSSGTDSACADHIKFTPGTKYAAAYHYSSEPHLSNAFNTNLCGKTLDVTNKKTGRTLTVTVVDNCPSCTGIAPAYESEWASINGATIDLDEYTFAALFDGATTGVFDVEYTPFEGDLTRQVAISKAMD</sequence>
<evidence type="ECO:0000313" key="1">
    <source>
        <dbReference type="EMBL" id="KAJ9119638.1"/>
    </source>
</evidence>
<keyword evidence="2" id="KW-1185">Reference proteome</keyword>
<evidence type="ECO:0000313" key="2">
    <source>
        <dbReference type="Proteomes" id="UP001243375"/>
    </source>
</evidence>
<organism evidence="1 2">
    <name type="scientific">Naganishia vaughanmartiniae</name>
    <dbReference type="NCBI Taxonomy" id="1424756"/>
    <lineage>
        <taxon>Eukaryota</taxon>
        <taxon>Fungi</taxon>
        <taxon>Dikarya</taxon>
        <taxon>Basidiomycota</taxon>
        <taxon>Agaricomycotina</taxon>
        <taxon>Tremellomycetes</taxon>
        <taxon>Filobasidiales</taxon>
        <taxon>Filobasidiaceae</taxon>
        <taxon>Naganishia</taxon>
    </lineage>
</organism>
<dbReference type="EMBL" id="JASBWU010000008">
    <property type="protein sequence ID" value="KAJ9119638.1"/>
    <property type="molecule type" value="Genomic_DNA"/>
</dbReference>
<reference evidence="1" key="1">
    <citation type="submission" date="2023-04" db="EMBL/GenBank/DDBJ databases">
        <title>Draft Genome sequencing of Naganishia species isolated from polar environments using Oxford Nanopore Technology.</title>
        <authorList>
            <person name="Leo P."/>
            <person name="Venkateswaran K."/>
        </authorList>
    </citation>
    <scope>NUCLEOTIDE SEQUENCE</scope>
    <source>
        <strain evidence="1">MNA-CCFEE 5425</strain>
    </source>
</reference>
<dbReference type="Proteomes" id="UP001243375">
    <property type="component" value="Unassembled WGS sequence"/>
</dbReference>
<accession>A0ACC2X770</accession>
<protein>
    <submittedName>
        <fullName evidence="1">Uncharacterized protein</fullName>
    </submittedName>
</protein>
<proteinExistence type="predicted"/>
<comment type="caution">
    <text evidence="1">The sequence shown here is derived from an EMBL/GenBank/DDBJ whole genome shotgun (WGS) entry which is preliminary data.</text>
</comment>
<gene>
    <name evidence="1" type="ORF">QFC22_003347</name>
</gene>
<name>A0ACC2X770_9TREE</name>